<proteinExistence type="predicted"/>
<reference evidence="1 4" key="1">
    <citation type="submission" date="2021-06" db="EMBL/GenBank/DDBJ databases">
        <title>Collection of gut derived symbiotic bacterial strains cultured from healthy donors.</title>
        <authorList>
            <person name="Lin H."/>
            <person name="Littmann E."/>
            <person name="Pamer E.G."/>
        </authorList>
    </citation>
    <scope>NUCLEOTIDE SEQUENCE</scope>
    <source>
        <strain evidence="2 4">MSK.21.70</strain>
        <strain evidence="1">MSK.21.82</strain>
    </source>
</reference>
<evidence type="ECO:0000313" key="3">
    <source>
        <dbReference type="Proteomes" id="UP001196408"/>
    </source>
</evidence>
<evidence type="ECO:0000313" key="4">
    <source>
        <dbReference type="Proteomes" id="UP001197492"/>
    </source>
</evidence>
<dbReference type="EMBL" id="JAHOEF010000114">
    <property type="protein sequence ID" value="MBV3383701.1"/>
    <property type="molecule type" value="Genomic_DNA"/>
</dbReference>
<dbReference type="Pfam" id="PF08282">
    <property type="entry name" value="Hydrolase_3"/>
    <property type="match status" value="1"/>
</dbReference>
<sequence>MRKHPRSLDFKYGVLSRGSSHNPSVEATSNLLEKLKSFPVSCAWVEETSIEVTPLGITKGAGLESLSSYLNIPIKNTIMME</sequence>
<dbReference type="EMBL" id="JAHOEL010000114">
    <property type="protein sequence ID" value="MBV3393725.1"/>
    <property type="molecule type" value="Genomic_DNA"/>
</dbReference>
<dbReference type="Proteomes" id="UP001196408">
    <property type="component" value="Unassembled WGS sequence"/>
</dbReference>
<gene>
    <name evidence="1" type="ORF">KSV97_10875</name>
    <name evidence="2" type="ORF">KSW06_10830</name>
</gene>
<keyword evidence="1" id="KW-0378">Hydrolase</keyword>
<evidence type="ECO:0000313" key="2">
    <source>
        <dbReference type="EMBL" id="MBV3393725.1"/>
    </source>
</evidence>
<dbReference type="AlphaFoldDB" id="A0AAW4MTP8"/>
<accession>A0AAW4MTP8</accession>
<protein>
    <submittedName>
        <fullName evidence="1">HAD hydrolase family protein</fullName>
    </submittedName>
</protein>
<keyword evidence="4" id="KW-1185">Reference proteome</keyword>
<comment type="caution">
    <text evidence="1">The sequence shown here is derived from an EMBL/GenBank/DDBJ whole genome shotgun (WGS) entry which is preliminary data.</text>
</comment>
<dbReference type="RefSeq" id="WP_217748335.1">
    <property type="nucleotide sequence ID" value="NZ_JAHOEB010000106.1"/>
</dbReference>
<evidence type="ECO:0000313" key="1">
    <source>
        <dbReference type="EMBL" id="MBV3383701.1"/>
    </source>
</evidence>
<organism evidence="1 3">
    <name type="scientific">Catenibacterium mitsuokai</name>
    <dbReference type="NCBI Taxonomy" id="100886"/>
    <lineage>
        <taxon>Bacteria</taxon>
        <taxon>Bacillati</taxon>
        <taxon>Bacillota</taxon>
        <taxon>Erysipelotrichia</taxon>
        <taxon>Erysipelotrichales</taxon>
        <taxon>Coprobacillaceae</taxon>
        <taxon>Catenibacterium</taxon>
    </lineage>
</organism>
<name>A0AAW4MTP8_9FIRM</name>
<dbReference type="Proteomes" id="UP001197492">
    <property type="component" value="Unassembled WGS sequence"/>
</dbReference>
<dbReference type="GO" id="GO:0016787">
    <property type="term" value="F:hydrolase activity"/>
    <property type="evidence" value="ECO:0007669"/>
    <property type="project" value="UniProtKB-KW"/>
</dbReference>